<accession>A0A6A6NQH2</accession>
<name>A0A6A6NQH2_9PEZI</name>
<evidence type="ECO:0000313" key="1">
    <source>
        <dbReference type="EMBL" id="KAF2453966.1"/>
    </source>
</evidence>
<proteinExistence type="predicted"/>
<dbReference type="EMBL" id="MU001694">
    <property type="protein sequence ID" value="KAF2453966.1"/>
    <property type="molecule type" value="Genomic_DNA"/>
</dbReference>
<gene>
    <name evidence="1" type="ORF">BDY21DRAFT_354674</name>
</gene>
<keyword evidence="2" id="KW-1185">Reference proteome</keyword>
<sequence length="208" mass="24064">MRPSEKKSERGWGIGDQERNRRCDADPSWDFSFFSLLDARIPWTLSVKQPARWEPFDRPDLRDARGGSRLIIVLSPPTKSPQGKRALSLERGRVGESSRHAWPRLVALRLHARLHPRRPEPSRFTLGRSAAGRKALAAGNPRCTYMPRTKQGPPVLAWHIEIDEPGRRRSWWGKYIGPTPLQRRRTLIHTYYVVTWAKRLAPRRSARP</sequence>
<dbReference type="AlphaFoldDB" id="A0A6A6NQH2"/>
<organism evidence="1 2">
    <name type="scientific">Lineolata rhizophorae</name>
    <dbReference type="NCBI Taxonomy" id="578093"/>
    <lineage>
        <taxon>Eukaryota</taxon>
        <taxon>Fungi</taxon>
        <taxon>Dikarya</taxon>
        <taxon>Ascomycota</taxon>
        <taxon>Pezizomycotina</taxon>
        <taxon>Dothideomycetes</taxon>
        <taxon>Dothideomycetes incertae sedis</taxon>
        <taxon>Lineolatales</taxon>
        <taxon>Lineolataceae</taxon>
        <taxon>Lineolata</taxon>
    </lineage>
</organism>
<evidence type="ECO:0000313" key="2">
    <source>
        <dbReference type="Proteomes" id="UP000799766"/>
    </source>
</evidence>
<reference evidence="1" key="1">
    <citation type="journal article" date="2020" name="Stud. Mycol.">
        <title>101 Dothideomycetes genomes: a test case for predicting lifestyles and emergence of pathogens.</title>
        <authorList>
            <person name="Haridas S."/>
            <person name="Albert R."/>
            <person name="Binder M."/>
            <person name="Bloem J."/>
            <person name="Labutti K."/>
            <person name="Salamov A."/>
            <person name="Andreopoulos B."/>
            <person name="Baker S."/>
            <person name="Barry K."/>
            <person name="Bills G."/>
            <person name="Bluhm B."/>
            <person name="Cannon C."/>
            <person name="Castanera R."/>
            <person name="Culley D."/>
            <person name="Daum C."/>
            <person name="Ezra D."/>
            <person name="Gonzalez J."/>
            <person name="Henrissat B."/>
            <person name="Kuo A."/>
            <person name="Liang C."/>
            <person name="Lipzen A."/>
            <person name="Lutzoni F."/>
            <person name="Magnuson J."/>
            <person name="Mondo S."/>
            <person name="Nolan M."/>
            <person name="Ohm R."/>
            <person name="Pangilinan J."/>
            <person name="Park H.-J."/>
            <person name="Ramirez L."/>
            <person name="Alfaro M."/>
            <person name="Sun H."/>
            <person name="Tritt A."/>
            <person name="Yoshinaga Y."/>
            <person name="Zwiers L.-H."/>
            <person name="Turgeon B."/>
            <person name="Goodwin S."/>
            <person name="Spatafora J."/>
            <person name="Crous P."/>
            <person name="Grigoriev I."/>
        </authorList>
    </citation>
    <scope>NUCLEOTIDE SEQUENCE</scope>
    <source>
        <strain evidence="1">ATCC 16933</strain>
    </source>
</reference>
<dbReference type="Proteomes" id="UP000799766">
    <property type="component" value="Unassembled WGS sequence"/>
</dbReference>
<protein>
    <submittedName>
        <fullName evidence="1">Uncharacterized protein</fullName>
    </submittedName>
</protein>